<evidence type="ECO:0000256" key="7">
    <source>
        <dbReference type="ARBA" id="ARBA00023204"/>
    </source>
</evidence>
<keyword evidence="6" id="KW-0067">ATP-binding</keyword>
<dbReference type="NCBIfam" id="NF008121">
    <property type="entry name" value="PRK10869.1"/>
    <property type="match status" value="1"/>
</dbReference>
<feature type="domain" description="RecF/RecN/SMC N-terminal" evidence="11">
    <location>
        <begin position="2"/>
        <end position="507"/>
    </location>
</feature>
<dbReference type="GO" id="GO:0009432">
    <property type="term" value="P:SOS response"/>
    <property type="evidence" value="ECO:0007669"/>
    <property type="project" value="UniProtKB-ARBA"/>
</dbReference>
<evidence type="ECO:0000259" key="11">
    <source>
        <dbReference type="Pfam" id="PF02463"/>
    </source>
</evidence>
<dbReference type="InterPro" id="IPR027417">
    <property type="entry name" value="P-loop_NTPase"/>
</dbReference>
<keyword evidence="10" id="KW-0175">Coiled coil</keyword>
<dbReference type="NCBIfam" id="TIGR00634">
    <property type="entry name" value="recN"/>
    <property type="match status" value="1"/>
</dbReference>
<evidence type="ECO:0000256" key="10">
    <source>
        <dbReference type="SAM" id="Coils"/>
    </source>
</evidence>
<keyword evidence="4" id="KW-0547">Nucleotide-binding</keyword>
<dbReference type="GO" id="GO:0043590">
    <property type="term" value="C:bacterial nucleoid"/>
    <property type="evidence" value="ECO:0007669"/>
    <property type="project" value="TreeGrafter"/>
</dbReference>
<feature type="coiled-coil region" evidence="10">
    <location>
        <begin position="332"/>
        <end position="366"/>
    </location>
</feature>
<gene>
    <name evidence="12" type="primary">recN</name>
    <name evidence="12" type="ORF">H9906_07795</name>
</gene>
<evidence type="ECO:0000313" key="12">
    <source>
        <dbReference type="EMBL" id="HJD44912.1"/>
    </source>
</evidence>
<evidence type="ECO:0000256" key="6">
    <source>
        <dbReference type="ARBA" id="ARBA00022840"/>
    </source>
</evidence>
<dbReference type="GO" id="GO:0006281">
    <property type="term" value="P:DNA repair"/>
    <property type="evidence" value="ECO:0007669"/>
    <property type="project" value="UniProtKB-KW"/>
</dbReference>
<reference evidence="12" key="2">
    <citation type="submission" date="2021-04" db="EMBL/GenBank/DDBJ databases">
        <authorList>
            <person name="Gilroy R."/>
        </authorList>
    </citation>
    <scope>NUCLEOTIDE SEQUENCE</scope>
    <source>
        <strain evidence="12">9264</strain>
    </source>
</reference>
<sequence>MLRSLHIHNFVIVDQAHIEFEAGFTVFSGETGAGKSILIDALSLILGARGDSKVIREGSDKADLSAVFDLSPEASQWLAAHDLDSQDSLILRRVLDAQGRSRGYINGAPATLGQLRELGDLLVDIHGQHAHQSLLQAAKQYELLDAQGGHLDLAQQVAQAWHQRTQAQQRLLEAQANASQISAEQEHLVWQLNELNDLHLGPQEWEQLNEEHGRLAHGQALLDGTSKALQLLDGEHHAAQRLLLSAAGELQSLLQHDASLQRLYDTVESAHIACSEAVSDLNRYMSDMELDPERLATLEARMAHIFSLARKYKVEPEALPMLQLELQSKLDALQAAIDLEGLQAQLDAAEKHYDQLAKQLSTARTQVGEQLSTQVSQAMQELSMEGGQFVVKLAPSKASAHGHEQVEFLVAGHAGVAPAPLSKVASGGELARISLALAVIASQAAQVPTLIFDEVDTGIGGAVAEIVGRLLRELGARHQVLCVTHLPQVAAQGQQHLQVSKQRQGAQTVSHIRELSPTERVDEIARMLGGVAITKTTREHAAEMLQHH</sequence>
<evidence type="ECO:0000256" key="2">
    <source>
        <dbReference type="ARBA" id="ARBA00009441"/>
    </source>
</evidence>
<reference evidence="12" key="1">
    <citation type="journal article" date="2021" name="PeerJ">
        <title>Extensive microbial diversity within the chicken gut microbiome revealed by metagenomics and culture.</title>
        <authorList>
            <person name="Gilroy R."/>
            <person name="Ravi A."/>
            <person name="Getino M."/>
            <person name="Pursley I."/>
            <person name="Horton D.L."/>
            <person name="Alikhan N.F."/>
            <person name="Baker D."/>
            <person name="Gharbi K."/>
            <person name="Hall N."/>
            <person name="Watson M."/>
            <person name="Adriaenssens E.M."/>
            <person name="Foster-Nyarko E."/>
            <person name="Jarju S."/>
            <person name="Secka A."/>
            <person name="Antonio M."/>
            <person name="Oren A."/>
            <person name="Chaudhuri R.R."/>
            <person name="La Ragione R."/>
            <person name="Hildebrand F."/>
            <person name="Pallen M.J."/>
        </authorList>
    </citation>
    <scope>NUCLEOTIDE SEQUENCE</scope>
    <source>
        <strain evidence="12">9264</strain>
    </source>
</reference>
<dbReference type="InterPro" id="IPR004604">
    <property type="entry name" value="DNA_recomb/repair_RecN"/>
</dbReference>
<organism evidence="12 13">
    <name type="scientific">Candidatus Paenalcaligenes intestinipullorum</name>
    <dbReference type="NCBI Taxonomy" id="2838718"/>
    <lineage>
        <taxon>Bacteria</taxon>
        <taxon>Pseudomonadati</taxon>
        <taxon>Pseudomonadota</taxon>
        <taxon>Betaproteobacteria</taxon>
        <taxon>Burkholderiales</taxon>
        <taxon>Alcaligenaceae</taxon>
        <taxon>Paenalcaligenes</taxon>
    </lineage>
</organism>
<keyword evidence="7 9" id="KW-0234">DNA repair</keyword>
<name>A0A9D2U9B0_9BURK</name>
<dbReference type="InterPro" id="IPR003395">
    <property type="entry name" value="RecF/RecN/SMC_N"/>
</dbReference>
<dbReference type="EMBL" id="DWUQ01000160">
    <property type="protein sequence ID" value="HJD44912.1"/>
    <property type="molecule type" value="Genomic_DNA"/>
</dbReference>
<dbReference type="Gene3D" id="3.40.50.300">
    <property type="entry name" value="P-loop containing nucleotide triphosphate hydrolases"/>
    <property type="match status" value="2"/>
</dbReference>
<dbReference type="FunFam" id="3.40.50.300:FF:000319">
    <property type="entry name" value="DNA repair protein RecN"/>
    <property type="match status" value="1"/>
</dbReference>
<comment type="caution">
    <text evidence="12">The sequence shown here is derived from an EMBL/GenBank/DDBJ whole genome shotgun (WGS) entry which is preliminary data.</text>
</comment>
<dbReference type="Proteomes" id="UP000823889">
    <property type="component" value="Unassembled WGS sequence"/>
</dbReference>
<dbReference type="PANTHER" id="PTHR11059">
    <property type="entry name" value="DNA REPAIR PROTEIN RECN"/>
    <property type="match status" value="1"/>
</dbReference>
<keyword evidence="5 9" id="KW-0227">DNA damage</keyword>
<comment type="function">
    <text evidence="1 9">May be involved in recombinational repair of damaged DNA.</text>
</comment>
<dbReference type="GO" id="GO:0006310">
    <property type="term" value="P:DNA recombination"/>
    <property type="evidence" value="ECO:0007669"/>
    <property type="project" value="InterPro"/>
</dbReference>
<evidence type="ECO:0000256" key="8">
    <source>
        <dbReference type="ARBA" id="ARBA00033408"/>
    </source>
</evidence>
<comment type="similarity">
    <text evidence="2 9">Belongs to the RecN family.</text>
</comment>
<dbReference type="FunFam" id="3.40.50.300:FF:000356">
    <property type="entry name" value="DNA repair protein RecN"/>
    <property type="match status" value="1"/>
</dbReference>
<protein>
    <recommendedName>
        <fullName evidence="3 9">DNA repair protein RecN</fullName>
    </recommendedName>
    <alternativeName>
        <fullName evidence="8 9">Recombination protein N</fullName>
    </alternativeName>
</protein>
<dbReference type="CDD" id="cd03241">
    <property type="entry name" value="ABC_RecN"/>
    <property type="match status" value="2"/>
</dbReference>
<dbReference type="PIRSF" id="PIRSF003128">
    <property type="entry name" value="RecN"/>
    <property type="match status" value="1"/>
</dbReference>
<dbReference type="SUPFAM" id="SSF52540">
    <property type="entry name" value="P-loop containing nucleoside triphosphate hydrolases"/>
    <property type="match status" value="1"/>
</dbReference>
<evidence type="ECO:0000256" key="1">
    <source>
        <dbReference type="ARBA" id="ARBA00003618"/>
    </source>
</evidence>
<dbReference type="GO" id="GO:0005524">
    <property type="term" value="F:ATP binding"/>
    <property type="evidence" value="ECO:0007669"/>
    <property type="project" value="UniProtKB-KW"/>
</dbReference>
<evidence type="ECO:0000313" key="13">
    <source>
        <dbReference type="Proteomes" id="UP000823889"/>
    </source>
</evidence>
<dbReference type="PANTHER" id="PTHR11059:SF0">
    <property type="entry name" value="DNA REPAIR PROTEIN RECN"/>
    <property type="match status" value="1"/>
</dbReference>
<evidence type="ECO:0000256" key="3">
    <source>
        <dbReference type="ARBA" id="ARBA00021315"/>
    </source>
</evidence>
<evidence type="ECO:0000256" key="5">
    <source>
        <dbReference type="ARBA" id="ARBA00022763"/>
    </source>
</evidence>
<dbReference type="Pfam" id="PF02463">
    <property type="entry name" value="SMC_N"/>
    <property type="match status" value="1"/>
</dbReference>
<dbReference type="AlphaFoldDB" id="A0A9D2U9B0"/>
<evidence type="ECO:0000256" key="4">
    <source>
        <dbReference type="ARBA" id="ARBA00022741"/>
    </source>
</evidence>
<proteinExistence type="inferred from homology"/>
<evidence type="ECO:0000256" key="9">
    <source>
        <dbReference type="PIRNR" id="PIRNR003128"/>
    </source>
</evidence>
<accession>A0A9D2U9B0</accession>